<dbReference type="Proteomes" id="UP001549363">
    <property type="component" value="Unassembled WGS sequence"/>
</dbReference>
<dbReference type="Pfam" id="PF00441">
    <property type="entry name" value="Acyl-CoA_dh_1"/>
    <property type="match status" value="1"/>
</dbReference>
<protein>
    <submittedName>
        <fullName evidence="5">Alkylation response protein AidB-like acyl-CoA dehydrogenase</fullName>
    </submittedName>
</protein>
<dbReference type="SUPFAM" id="SSF47203">
    <property type="entry name" value="Acyl-CoA dehydrogenase C-terminal domain-like"/>
    <property type="match status" value="1"/>
</dbReference>
<dbReference type="EMBL" id="JBEPSB010000003">
    <property type="protein sequence ID" value="MET4559943.1"/>
    <property type="molecule type" value="Genomic_DNA"/>
</dbReference>
<dbReference type="PANTHER" id="PTHR42707">
    <property type="entry name" value="ACYL-COA DEHYDROGENASE"/>
    <property type="match status" value="1"/>
</dbReference>
<dbReference type="SUPFAM" id="SSF56645">
    <property type="entry name" value="Acyl-CoA dehydrogenase NM domain-like"/>
    <property type="match status" value="1"/>
</dbReference>
<reference evidence="5 6" key="1">
    <citation type="submission" date="2024-06" db="EMBL/GenBank/DDBJ databases">
        <title>Sorghum-associated microbial communities from plants grown in Nebraska, USA.</title>
        <authorList>
            <person name="Schachtman D."/>
        </authorList>
    </citation>
    <scope>NUCLEOTIDE SEQUENCE [LARGE SCALE GENOMIC DNA]</scope>
    <source>
        <strain evidence="5 6">736</strain>
    </source>
</reference>
<evidence type="ECO:0000313" key="6">
    <source>
        <dbReference type="Proteomes" id="UP001549363"/>
    </source>
</evidence>
<gene>
    <name evidence="5" type="ORF">ABIA69_001086</name>
</gene>
<feature type="domain" description="Acyl-CoA dehydrogenase/oxidase C-terminal" evidence="4">
    <location>
        <begin position="301"/>
        <end position="460"/>
    </location>
</feature>
<accession>A0ABV2PG73</accession>
<organism evidence="5 6">
    <name type="scientific">Lysinibacillus parviboronicapiens</name>
    <dbReference type="NCBI Taxonomy" id="436516"/>
    <lineage>
        <taxon>Bacteria</taxon>
        <taxon>Bacillati</taxon>
        <taxon>Bacillota</taxon>
        <taxon>Bacilli</taxon>
        <taxon>Bacillales</taxon>
        <taxon>Bacillaceae</taxon>
        <taxon>Lysinibacillus</taxon>
    </lineage>
</organism>
<dbReference type="PANTHER" id="PTHR42707:SF2">
    <property type="entry name" value="ACD11 DEHYDROGENASE"/>
    <property type="match status" value="1"/>
</dbReference>
<name>A0ABV2PG73_9BACI</name>
<comment type="caution">
    <text evidence="5">The sequence shown here is derived from an EMBL/GenBank/DDBJ whole genome shotgun (WGS) entry which is preliminary data.</text>
</comment>
<dbReference type="InterPro" id="IPR009075">
    <property type="entry name" value="AcylCo_DH/oxidase_C"/>
</dbReference>
<dbReference type="Gene3D" id="2.40.110.20">
    <property type="match status" value="1"/>
</dbReference>
<evidence type="ECO:0000256" key="1">
    <source>
        <dbReference type="ARBA" id="ARBA00009347"/>
    </source>
</evidence>
<evidence type="ECO:0000313" key="5">
    <source>
        <dbReference type="EMBL" id="MET4559943.1"/>
    </source>
</evidence>
<sequence length="541" mass="62086">MFYSVKIFLKFSKWGVVLVRVTEKTYSFREFIDERDKLNDLDNPFLQQVLQQFCLGTWDEMLPRLEPFVQKVTTDWRTLSADNARPENQPRVRHYNAYNERIDRIIRSSDMQHMEQEIFGYGLFSHHQLKNEGIIKRYFLHGNGEAGITCPLACTDGLVSLIEHFMDDASAEIQNIYQHVTAGIGGDFGIGAQYMSEIQGGSNIPANILTAQPEGDHYRLFGNKFFCSAVHADYSVVTARIEHTDDVAVFIVPTWLQGDKVKEKRNHHVINRLKWKIGTAELPSAEIDYQGAIAYRIGPQNRGVALAVGIVLTRSRLDIGFASGAFLMRVAREAKLYARFRTVFDRQIDEFPMAAAQLEDLEQAAKRIVGTAFFIYTAFNRTQENPHTTEAYVVRELILLQKIFASKEAVDKLRLAISIFGGHGAIEDFSAVPRLFRDSLVNELWEGPRNVLLAQIYRDIMKMRKQISVEKLLSNILTACSAQEIQHFVEQIEQLLQVDLTALPNAENRRAARRWEQTWEEIFTLFQEQTIKEIQDYPILP</sequence>
<evidence type="ECO:0000259" key="4">
    <source>
        <dbReference type="Pfam" id="PF00441"/>
    </source>
</evidence>
<keyword evidence="6" id="KW-1185">Reference proteome</keyword>
<keyword evidence="2" id="KW-0285">Flavoprotein</keyword>
<comment type="similarity">
    <text evidence="1">Belongs to the acyl-CoA dehydrogenase family.</text>
</comment>
<proteinExistence type="inferred from homology"/>
<dbReference type="InterPro" id="IPR036250">
    <property type="entry name" value="AcylCo_DH-like_C"/>
</dbReference>
<dbReference type="InterPro" id="IPR009100">
    <property type="entry name" value="AcylCoA_DH/oxidase_NM_dom_sf"/>
</dbReference>
<dbReference type="InterPro" id="IPR052904">
    <property type="entry name" value="Acyl-CoA_dehydrogenase-like"/>
</dbReference>
<evidence type="ECO:0000256" key="3">
    <source>
        <dbReference type="ARBA" id="ARBA00022827"/>
    </source>
</evidence>
<dbReference type="Gene3D" id="1.20.140.10">
    <property type="entry name" value="Butyryl-CoA Dehydrogenase, subunit A, domain 3"/>
    <property type="match status" value="1"/>
</dbReference>
<evidence type="ECO:0000256" key="2">
    <source>
        <dbReference type="ARBA" id="ARBA00022630"/>
    </source>
</evidence>
<keyword evidence="3" id="KW-0274">FAD</keyword>